<dbReference type="RefSeq" id="WP_153728632.1">
    <property type="nucleotide sequence ID" value="NZ_WJNH01000006.1"/>
</dbReference>
<gene>
    <name evidence="1" type="ORF">GH754_10395</name>
</gene>
<protein>
    <submittedName>
        <fullName evidence="1">Uncharacterized protein</fullName>
    </submittedName>
</protein>
<keyword evidence="2" id="KW-1185">Reference proteome</keyword>
<sequence length="111" mass="13229">MNSQSTELEIIMREALINNNIFFDEQVYTKRESKVPQSNSSYTTPQQENTISSVKKENAKIAKNSLKKGYHLMNLNIWYDIKTLPKQLKKLLWLLKFPIKRTLAIYYEEQW</sequence>
<comment type="caution">
    <text evidence="1">The sequence shown here is derived from an EMBL/GenBank/DDBJ whole genome shotgun (WGS) entry which is preliminary data.</text>
</comment>
<dbReference type="Proteomes" id="UP000480185">
    <property type="component" value="Unassembled WGS sequence"/>
</dbReference>
<proteinExistence type="predicted"/>
<dbReference type="EMBL" id="WJNH01000006">
    <property type="protein sequence ID" value="MRG86720.1"/>
    <property type="molecule type" value="Genomic_DNA"/>
</dbReference>
<evidence type="ECO:0000313" key="2">
    <source>
        <dbReference type="Proteomes" id="UP000480185"/>
    </source>
</evidence>
<dbReference type="AlphaFoldDB" id="A0A6G1X767"/>
<reference evidence="1 2" key="1">
    <citation type="submission" date="2019-11" db="EMBL/GenBank/DDBJ databases">
        <authorList>
            <person name="Li J."/>
        </authorList>
    </citation>
    <scope>NUCLEOTIDE SEQUENCE [LARGE SCALE GENOMIC DNA]</scope>
    <source>
        <strain evidence="1 2">J4</strain>
    </source>
</reference>
<accession>A0A6G1X767</accession>
<name>A0A6G1X767_9BACI</name>
<organism evidence="1 2">
    <name type="scientific">Salinibacillus xinjiangensis</name>
    <dbReference type="NCBI Taxonomy" id="1229268"/>
    <lineage>
        <taxon>Bacteria</taxon>
        <taxon>Bacillati</taxon>
        <taxon>Bacillota</taxon>
        <taxon>Bacilli</taxon>
        <taxon>Bacillales</taxon>
        <taxon>Bacillaceae</taxon>
        <taxon>Salinibacillus</taxon>
    </lineage>
</organism>
<evidence type="ECO:0000313" key="1">
    <source>
        <dbReference type="EMBL" id="MRG86720.1"/>
    </source>
</evidence>